<name>A0A4E9EKI1_GIBZA</name>
<reference evidence="2" key="1">
    <citation type="submission" date="2019-04" db="EMBL/GenBank/DDBJ databases">
        <authorList>
            <person name="Melise S."/>
            <person name="Noan J."/>
            <person name="Okalmin O."/>
        </authorList>
    </citation>
    <scope>NUCLEOTIDE SEQUENCE</scope>
    <source>
        <strain evidence="2">FN9</strain>
    </source>
</reference>
<evidence type="ECO:0000313" key="1">
    <source>
        <dbReference type="EMBL" id="CAG1977981.1"/>
    </source>
</evidence>
<dbReference type="EMBL" id="CAAKMV010000172">
    <property type="protein sequence ID" value="VIO63020.1"/>
    <property type="molecule type" value="Genomic_DNA"/>
</dbReference>
<organism evidence="2">
    <name type="scientific">Gibberella zeae</name>
    <name type="common">Wheat head blight fungus</name>
    <name type="synonym">Fusarium graminearum</name>
    <dbReference type="NCBI Taxonomy" id="5518"/>
    <lineage>
        <taxon>Eukaryota</taxon>
        <taxon>Fungi</taxon>
        <taxon>Dikarya</taxon>
        <taxon>Ascomycota</taxon>
        <taxon>Pezizomycotina</taxon>
        <taxon>Sordariomycetes</taxon>
        <taxon>Hypocreomycetidae</taxon>
        <taxon>Hypocreales</taxon>
        <taxon>Nectriaceae</taxon>
        <taxon>Fusarium</taxon>
    </lineage>
</organism>
<accession>A0A4E9EKI1</accession>
<dbReference type="EMBL" id="CAJPIJ010000108">
    <property type="protein sequence ID" value="CAG1977981.1"/>
    <property type="molecule type" value="Genomic_DNA"/>
</dbReference>
<evidence type="ECO:0000313" key="2">
    <source>
        <dbReference type="EMBL" id="VIO63020.1"/>
    </source>
</evidence>
<protein>
    <submittedName>
        <fullName evidence="2">Uncharacterized protein</fullName>
    </submittedName>
</protein>
<dbReference type="Proteomes" id="UP000746612">
    <property type="component" value="Unassembled WGS sequence"/>
</dbReference>
<proteinExistence type="predicted"/>
<reference evidence="1" key="2">
    <citation type="submission" date="2021-03" db="EMBL/GenBank/DDBJ databases">
        <authorList>
            <person name="Alouane T."/>
            <person name="Langin T."/>
            <person name="Bonhomme L."/>
        </authorList>
    </citation>
    <scope>NUCLEOTIDE SEQUENCE</scope>
    <source>
        <strain evidence="1">MDC_Fg202</strain>
    </source>
</reference>
<sequence>MASTAESVCEFVDTFASSLLELRRAPAIRADVDAAFGNCAGLKEDMEERRVLSQACQRQIEIKLGTFSPPLHVRQLIVTPAVMNRQEA</sequence>
<dbReference type="AlphaFoldDB" id="A0A4E9EKI1"/>
<gene>
    <name evidence="2" type="ORF">FUG_LOCUS510624</name>
    <name evidence="1" type="ORF">MDCFG202_LOCUS170683</name>
</gene>